<dbReference type="AlphaFoldDB" id="A0A2Z7CSL5"/>
<feature type="compositionally biased region" description="Polar residues" evidence="1">
    <location>
        <begin position="33"/>
        <end position="45"/>
    </location>
</feature>
<feature type="compositionally biased region" description="Basic and acidic residues" evidence="1">
    <location>
        <begin position="124"/>
        <end position="134"/>
    </location>
</feature>
<evidence type="ECO:0000313" key="2">
    <source>
        <dbReference type="EMBL" id="KZV50092.1"/>
    </source>
</evidence>
<gene>
    <name evidence="2" type="ORF">F511_32051</name>
</gene>
<protein>
    <submittedName>
        <fullName evidence="2">Uncharacterized protein</fullName>
    </submittedName>
</protein>
<evidence type="ECO:0000313" key="3">
    <source>
        <dbReference type="Proteomes" id="UP000250235"/>
    </source>
</evidence>
<proteinExistence type="predicted"/>
<feature type="compositionally biased region" description="Basic and acidic residues" evidence="1">
    <location>
        <begin position="85"/>
        <end position="99"/>
    </location>
</feature>
<evidence type="ECO:0000256" key="1">
    <source>
        <dbReference type="SAM" id="MobiDB-lite"/>
    </source>
</evidence>
<feature type="region of interest" description="Disordered" evidence="1">
    <location>
        <begin position="83"/>
        <end position="165"/>
    </location>
</feature>
<organism evidence="2 3">
    <name type="scientific">Dorcoceras hygrometricum</name>
    <dbReference type="NCBI Taxonomy" id="472368"/>
    <lineage>
        <taxon>Eukaryota</taxon>
        <taxon>Viridiplantae</taxon>
        <taxon>Streptophyta</taxon>
        <taxon>Embryophyta</taxon>
        <taxon>Tracheophyta</taxon>
        <taxon>Spermatophyta</taxon>
        <taxon>Magnoliopsida</taxon>
        <taxon>eudicotyledons</taxon>
        <taxon>Gunneridae</taxon>
        <taxon>Pentapetalae</taxon>
        <taxon>asterids</taxon>
        <taxon>lamiids</taxon>
        <taxon>Lamiales</taxon>
        <taxon>Gesneriaceae</taxon>
        <taxon>Didymocarpoideae</taxon>
        <taxon>Trichosporeae</taxon>
        <taxon>Loxocarpinae</taxon>
        <taxon>Dorcoceras</taxon>
    </lineage>
</organism>
<sequence>MQGSDQPPVITLDLPAPDTMAGDLTDGSPTGPVGSNVTNLASNRGLTREKQSLQVDAPAMMCRRDHLMVSAIVLSAPAIAAGPFRMDHPRSRRFQRDQPRPQPSLHEGERTMGRRRTRHAQTHTAREAKIRDTGAEDNGEDHTLSSNGKTCKFSATKGRMEAEVG</sequence>
<keyword evidence="3" id="KW-1185">Reference proteome</keyword>
<dbReference type="EMBL" id="KQ992552">
    <property type="protein sequence ID" value="KZV50092.1"/>
    <property type="molecule type" value="Genomic_DNA"/>
</dbReference>
<reference evidence="2 3" key="1">
    <citation type="journal article" date="2015" name="Proc. Natl. Acad. Sci. U.S.A.">
        <title>The resurrection genome of Boea hygrometrica: A blueprint for survival of dehydration.</title>
        <authorList>
            <person name="Xiao L."/>
            <person name="Yang G."/>
            <person name="Zhang L."/>
            <person name="Yang X."/>
            <person name="Zhao S."/>
            <person name="Ji Z."/>
            <person name="Zhou Q."/>
            <person name="Hu M."/>
            <person name="Wang Y."/>
            <person name="Chen M."/>
            <person name="Xu Y."/>
            <person name="Jin H."/>
            <person name="Xiao X."/>
            <person name="Hu G."/>
            <person name="Bao F."/>
            <person name="Hu Y."/>
            <person name="Wan P."/>
            <person name="Li L."/>
            <person name="Deng X."/>
            <person name="Kuang T."/>
            <person name="Xiang C."/>
            <person name="Zhu J.K."/>
            <person name="Oliver M.J."/>
            <person name="He Y."/>
        </authorList>
    </citation>
    <scope>NUCLEOTIDE SEQUENCE [LARGE SCALE GENOMIC DNA]</scope>
    <source>
        <strain evidence="3">cv. XS01</strain>
    </source>
</reference>
<name>A0A2Z7CSL5_9LAMI</name>
<feature type="region of interest" description="Disordered" evidence="1">
    <location>
        <begin position="1"/>
        <end position="49"/>
    </location>
</feature>
<dbReference type="Proteomes" id="UP000250235">
    <property type="component" value="Unassembled WGS sequence"/>
</dbReference>
<accession>A0A2Z7CSL5</accession>